<dbReference type="InterPro" id="IPR036291">
    <property type="entry name" value="NAD(P)-bd_dom_sf"/>
</dbReference>
<dbReference type="Pfam" id="PF13561">
    <property type="entry name" value="adh_short_C2"/>
    <property type="match status" value="1"/>
</dbReference>
<dbReference type="AlphaFoldDB" id="A0A9W6JUW9"/>
<dbReference type="SUPFAM" id="SSF51735">
    <property type="entry name" value="NAD(P)-binding Rossmann-fold domains"/>
    <property type="match status" value="1"/>
</dbReference>
<dbReference type="Gene3D" id="3.40.50.720">
    <property type="entry name" value="NAD(P)-binding Rossmann-like Domain"/>
    <property type="match status" value="1"/>
</dbReference>
<organism evidence="3 4">
    <name type="scientific">Ancylobacter defluvii</name>
    <dbReference type="NCBI Taxonomy" id="1282440"/>
    <lineage>
        <taxon>Bacteria</taxon>
        <taxon>Pseudomonadati</taxon>
        <taxon>Pseudomonadota</taxon>
        <taxon>Alphaproteobacteria</taxon>
        <taxon>Hyphomicrobiales</taxon>
        <taxon>Xanthobacteraceae</taxon>
        <taxon>Ancylobacter</taxon>
    </lineage>
</organism>
<dbReference type="CDD" id="cd05233">
    <property type="entry name" value="SDR_c"/>
    <property type="match status" value="1"/>
</dbReference>
<sequence length="295" mass="30664">MASNSASRIKSHQLHQNTASDDAGETQEKQVSGSRLNGKVAIVFGAGSIGEGWGNGKAAAVAYARAGARVVAVDLDAAAAEATRAVIASEGFEAIAVTADTTRLDEVEGSVEAARAAFGRVDILHNNVGITSQGGPAETSEATWDRVMAVNVKSMFLTCRAVLPVMEAQGAGAIVNIGALGGVRWTGYAYCAYAASKGAVNSLTQSVALQYAGKGIRANCILPGVMDTPHIYKQISGFYQDDEAMVAARHRMSPTGRMGDGWDVAHAAVFLASDEARYINGVELFVDGGLHARCN</sequence>
<reference evidence="3" key="1">
    <citation type="journal article" date="2014" name="Int. J. Syst. Evol. Microbiol.">
        <title>Complete genome sequence of Corynebacterium casei LMG S-19264T (=DSM 44701T), isolated from a smear-ripened cheese.</title>
        <authorList>
            <consortium name="US DOE Joint Genome Institute (JGI-PGF)"/>
            <person name="Walter F."/>
            <person name="Albersmeier A."/>
            <person name="Kalinowski J."/>
            <person name="Ruckert C."/>
        </authorList>
    </citation>
    <scope>NUCLEOTIDE SEQUENCE</scope>
    <source>
        <strain evidence="3">VKM B-2789</strain>
    </source>
</reference>
<dbReference type="GO" id="GO:0016616">
    <property type="term" value="F:oxidoreductase activity, acting on the CH-OH group of donors, NAD or NADP as acceptor"/>
    <property type="evidence" value="ECO:0007669"/>
    <property type="project" value="TreeGrafter"/>
</dbReference>
<dbReference type="PANTHER" id="PTHR42760">
    <property type="entry name" value="SHORT-CHAIN DEHYDROGENASES/REDUCTASES FAMILY MEMBER"/>
    <property type="match status" value="1"/>
</dbReference>
<dbReference type="InterPro" id="IPR002347">
    <property type="entry name" value="SDR_fam"/>
</dbReference>
<reference evidence="3" key="2">
    <citation type="submission" date="2023-01" db="EMBL/GenBank/DDBJ databases">
        <authorList>
            <person name="Sun Q."/>
            <person name="Evtushenko L."/>
        </authorList>
    </citation>
    <scope>NUCLEOTIDE SEQUENCE</scope>
    <source>
        <strain evidence="3">VKM B-2789</strain>
    </source>
</reference>
<evidence type="ECO:0000313" key="4">
    <source>
        <dbReference type="Proteomes" id="UP001143330"/>
    </source>
</evidence>
<accession>A0A9W6JUW9</accession>
<evidence type="ECO:0000256" key="1">
    <source>
        <dbReference type="ARBA" id="ARBA00006484"/>
    </source>
</evidence>
<dbReference type="GO" id="GO:0048038">
    <property type="term" value="F:quinone binding"/>
    <property type="evidence" value="ECO:0007669"/>
    <property type="project" value="TreeGrafter"/>
</dbReference>
<comment type="caution">
    <text evidence="3">The sequence shown here is derived from an EMBL/GenBank/DDBJ whole genome shotgun (WGS) entry which is preliminary data.</text>
</comment>
<dbReference type="PRINTS" id="PR00080">
    <property type="entry name" value="SDRFAMILY"/>
</dbReference>
<dbReference type="Proteomes" id="UP001143330">
    <property type="component" value="Unassembled WGS sequence"/>
</dbReference>
<evidence type="ECO:0000313" key="3">
    <source>
        <dbReference type="EMBL" id="GLK83076.1"/>
    </source>
</evidence>
<proteinExistence type="inferred from homology"/>
<dbReference type="EMBL" id="BSFM01000005">
    <property type="protein sequence ID" value="GLK83076.1"/>
    <property type="molecule type" value="Genomic_DNA"/>
</dbReference>
<dbReference type="PROSITE" id="PS00061">
    <property type="entry name" value="ADH_SHORT"/>
    <property type="match status" value="1"/>
</dbReference>
<name>A0A9W6JUW9_9HYPH</name>
<dbReference type="PANTHER" id="PTHR42760:SF122">
    <property type="entry name" value="NAD(P)-BINDING PROTEIN"/>
    <property type="match status" value="1"/>
</dbReference>
<dbReference type="FunFam" id="3.40.50.720:FF:000084">
    <property type="entry name" value="Short-chain dehydrogenase reductase"/>
    <property type="match status" value="1"/>
</dbReference>
<protein>
    <submittedName>
        <fullName evidence="3">Oxidoreductase</fullName>
    </submittedName>
</protein>
<gene>
    <name evidence="3" type="ORF">GCM10017653_11450</name>
</gene>
<keyword evidence="4" id="KW-1185">Reference proteome</keyword>
<evidence type="ECO:0000256" key="2">
    <source>
        <dbReference type="SAM" id="MobiDB-lite"/>
    </source>
</evidence>
<feature type="compositionally biased region" description="Polar residues" evidence="2">
    <location>
        <begin position="1"/>
        <end position="20"/>
    </location>
</feature>
<dbReference type="GO" id="GO:0006633">
    <property type="term" value="P:fatty acid biosynthetic process"/>
    <property type="evidence" value="ECO:0007669"/>
    <property type="project" value="TreeGrafter"/>
</dbReference>
<dbReference type="InterPro" id="IPR020904">
    <property type="entry name" value="Sc_DH/Rdtase_CS"/>
</dbReference>
<feature type="region of interest" description="Disordered" evidence="2">
    <location>
        <begin position="1"/>
        <end position="32"/>
    </location>
</feature>
<dbReference type="PRINTS" id="PR00081">
    <property type="entry name" value="GDHRDH"/>
</dbReference>
<comment type="similarity">
    <text evidence="1">Belongs to the short-chain dehydrogenases/reductases (SDR) family.</text>
</comment>